<evidence type="ECO:0000256" key="9">
    <source>
        <dbReference type="PIRSR" id="PIRSR610122-1"/>
    </source>
</evidence>
<dbReference type="Pfam" id="PF08540">
    <property type="entry name" value="HMG_CoA_synt_C"/>
    <property type="match status" value="1"/>
</dbReference>
<comment type="pathway">
    <text evidence="1">Metabolic intermediate biosynthesis; (R)-mevalonate biosynthesis; (R)-mevalonate from acetyl-CoA: step 2/3.</text>
</comment>
<feature type="binding site" evidence="10">
    <location>
        <position position="640"/>
    </location>
    <ligand>
        <name>CoA</name>
        <dbReference type="ChEBI" id="CHEBI:57287"/>
    </ligand>
</feature>
<dbReference type="Proteomes" id="UP001054837">
    <property type="component" value="Unassembled WGS sequence"/>
</dbReference>
<keyword evidence="5" id="KW-0444">Lipid biosynthesis</keyword>
<keyword evidence="4" id="KW-0808">Transferase</keyword>
<dbReference type="Gene3D" id="3.40.47.10">
    <property type="match status" value="1"/>
</dbReference>
<dbReference type="GO" id="GO:0010142">
    <property type="term" value="P:farnesyl diphosphate biosynthetic process, mevalonate pathway"/>
    <property type="evidence" value="ECO:0007669"/>
    <property type="project" value="InterPro"/>
</dbReference>
<dbReference type="EC" id="2.3.3.10" evidence="3"/>
<name>A0AAV4MAY1_9ARAC</name>
<feature type="domain" description="Hydroxymethylglutaryl-coenzyme A synthase N-terminal" evidence="12">
    <location>
        <begin position="432"/>
        <end position="605"/>
    </location>
</feature>
<keyword evidence="6" id="KW-1207">Sterol metabolism</keyword>
<dbReference type="AlphaFoldDB" id="A0AAV4MAY1"/>
<evidence type="ECO:0000256" key="10">
    <source>
        <dbReference type="PIRSR" id="PIRSR610122-2"/>
    </source>
</evidence>
<evidence type="ECO:0000256" key="8">
    <source>
        <dbReference type="ARBA" id="ARBA00056639"/>
    </source>
</evidence>
<dbReference type="EMBL" id="BPLQ01000276">
    <property type="protein sequence ID" value="GIX69503.1"/>
    <property type="molecule type" value="Genomic_DNA"/>
</dbReference>
<feature type="region of interest" description="Disordered" evidence="11">
    <location>
        <begin position="1"/>
        <end position="57"/>
    </location>
</feature>
<evidence type="ECO:0000256" key="2">
    <source>
        <dbReference type="ARBA" id="ARBA00007061"/>
    </source>
</evidence>
<sequence length="932" mass="105904">MSMSRKSKLSSEELEERKKKRKLYMKNYRAKQSKQDRAYRLQQMRQHASEIRATETKQAREARLQQVSQHAAEIRDTESEQDRAYRLQQMRQRNAESRRLSRASITGFMQAINKFCDKICEVCTKRCYQHQISRWTVDTKTAPYLPNELKQRNLLVVCNRCKTHLSSKKNIAPSKSYWNNLDPGSIPEVIAELSQAEQRVISRIIPFVKIIKLSGIFGQYCFRGQAVLFAQDVFEVTENLPNMLPRTTNNAGIVVITERLENINVTRQFSVCRQKVYNALYWLVANNPLYKDVTIDQNVAINEEDIIRVEKASVEIAVETIEEPTGDASAYVEISDSSRIIRASWHQGNDLIFTSGFAGVQCCAMTLANILRASILSPQYWSTNILNLNMLTGDQIYSNIRFHMARNLAAYSIENDQYLLIKMNHQNGHHGWPDKVGIIDIEIYFPSYYVDQEELEVHDDVSKGKYTIGLGQSKMGFCSDREDINSLCLTVVEQLMRKRGLSFNRIGRLEVGTETIIDKSKSVKTVLMELFKESGNHDVEGVDSTNACYGGTAALFNSVAWVESSAWDGRYALVVAGDIAVYAEGNARPTGGAGAIAMLIGPNAPIVLERGLRSTYMEHVYDFYKPNLMSEYPTVDGKLSVQSYAKALDKCYDGFCKKAEKLYKTNGKKCFTLKDLDAMLFHTPYCKLVQKSLGRLSFNDFLRSSVLELEEEYKGLEVFRKLKLEDTYFNKEVEKAFVDHSKAMFEKKTKPSLLIAKEVGNMYTPSLYACLVSFIASQKIEDLPGIRVGMFSYGSGLAATLFSLHFSEDISKGSSLRTLHLSLQNIKLRLASRSKISPKTFTNILKLRDSTHHQAPYTPIGKIEDLFPNTWYLEQVDGKHRRTYLQVKETPCIQRNGCITKMSMNCESPKIAEDFCKVSATPICLSESIQPV</sequence>
<organism evidence="15 16">
    <name type="scientific">Caerostris darwini</name>
    <dbReference type="NCBI Taxonomy" id="1538125"/>
    <lineage>
        <taxon>Eukaryota</taxon>
        <taxon>Metazoa</taxon>
        <taxon>Ecdysozoa</taxon>
        <taxon>Arthropoda</taxon>
        <taxon>Chelicerata</taxon>
        <taxon>Arachnida</taxon>
        <taxon>Araneae</taxon>
        <taxon>Araneomorphae</taxon>
        <taxon>Entelegynae</taxon>
        <taxon>Araneoidea</taxon>
        <taxon>Araneidae</taxon>
        <taxon>Caerostris</taxon>
    </lineage>
</organism>
<comment type="function">
    <text evidence="8">This enzyme condenses acetyl-CoA with acetoacetyl-CoA to form HMG-CoA, which is the substrate for HMG-CoA reductase.</text>
</comment>
<dbReference type="PROSITE" id="PS01226">
    <property type="entry name" value="HMG_COA_SYNTHASE"/>
    <property type="match status" value="1"/>
</dbReference>
<feature type="binding site" evidence="10">
    <location>
        <position position="691"/>
    </location>
    <ligand>
        <name>CoA</name>
        <dbReference type="ChEBI" id="CHEBI:57287"/>
    </ligand>
</feature>
<feature type="compositionally biased region" description="Basic residues" evidence="11">
    <location>
        <begin position="18"/>
        <end position="32"/>
    </location>
</feature>
<accession>A0AAV4MAY1</accession>
<feature type="active site" description="Proton donor/acceptor" evidence="9">
    <location>
        <position position="514"/>
    </location>
</feature>
<dbReference type="InterPro" id="IPR013746">
    <property type="entry name" value="HMG_CoA_synt_C_dom"/>
</dbReference>
<keyword evidence="5" id="KW-0752">Steroid biosynthesis</keyword>
<evidence type="ECO:0000259" key="12">
    <source>
        <dbReference type="Pfam" id="PF01154"/>
    </source>
</evidence>
<dbReference type="InterPro" id="IPR000590">
    <property type="entry name" value="HMG_CoA_synt_AS"/>
</dbReference>
<evidence type="ECO:0000256" key="6">
    <source>
        <dbReference type="ARBA" id="ARBA00023011"/>
    </source>
</evidence>
<evidence type="ECO:0000256" key="1">
    <source>
        <dbReference type="ARBA" id="ARBA00005218"/>
    </source>
</evidence>
<comment type="catalytic activity">
    <reaction evidence="7">
        <text>acetoacetyl-CoA + acetyl-CoA + H2O = (3S)-3-hydroxy-3-methylglutaryl-CoA + CoA + H(+)</text>
        <dbReference type="Rhea" id="RHEA:10188"/>
        <dbReference type="ChEBI" id="CHEBI:15377"/>
        <dbReference type="ChEBI" id="CHEBI:15378"/>
        <dbReference type="ChEBI" id="CHEBI:43074"/>
        <dbReference type="ChEBI" id="CHEBI:57286"/>
        <dbReference type="ChEBI" id="CHEBI:57287"/>
        <dbReference type="ChEBI" id="CHEBI:57288"/>
        <dbReference type="EC" id="2.3.3.10"/>
    </reaction>
    <physiologicalReaction direction="left-to-right" evidence="7">
        <dbReference type="Rhea" id="RHEA:10189"/>
    </physiologicalReaction>
</comment>
<keyword evidence="6" id="KW-0756">Sterol biosynthesis</keyword>
<evidence type="ECO:0000313" key="16">
    <source>
        <dbReference type="Proteomes" id="UP001054837"/>
    </source>
</evidence>
<dbReference type="PANTHER" id="PTHR43323:SF2">
    <property type="entry name" value="HYDROXYMETHYLGLUTARYL-COA SYNTHASE"/>
    <property type="match status" value="1"/>
</dbReference>
<evidence type="ECO:0000259" key="13">
    <source>
        <dbReference type="Pfam" id="PF08540"/>
    </source>
</evidence>
<dbReference type="NCBIfam" id="TIGR01833">
    <property type="entry name" value="HMG-CoA-S_euk"/>
    <property type="match status" value="1"/>
</dbReference>
<dbReference type="InterPro" id="IPR046700">
    <property type="entry name" value="DUF6570"/>
</dbReference>
<evidence type="ECO:0000313" key="15">
    <source>
        <dbReference type="EMBL" id="GIX69503.1"/>
    </source>
</evidence>
<feature type="domain" description="DUF6570" evidence="14">
    <location>
        <begin position="173"/>
        <end position="298"/>
    </location>
</feature>
<keyword evidence="5" id="KW-0443">Lipid metabolism</keyword>
<feature type="domain" description="Hydroxymethylglutaryl-coenzyme A synthase C-terminal" evidence="13">
    <location>
        <begin position="606"/>
        <end position="884"/>
    </location>
</feature>
<feature type="active site" description="Acyl-thioester intermediate" evidence="9">
    <location>
        <position position="548"/>
    </location>
</feature>
<dbReference type="GO" id="GO:0006084">
    <property type="term" value="P:acetyl-CoA metabolic process"/>
    <property type="evidence" value="ECO:0007669"/>
    <property type="project" value="InterPro"/>
</dbReference>
<feature type="active site" description="Proton donor/acceptor" evidence="9">
    <location>
        <position position="682"/>
    </location>
</feature>
<dbReference type="InterPro" id="IPR013528">
    <property type="entry name" value="HMG_CoA_synth_N"/>
</dbReference>
<proteinExistence type="inferred from homology"/>
<evidence type="ECO:0000256" key="7">
    <source>
        <dbReference type="ARBA" id="ARBA00049887"/>
    </source>
</evidence>
<dbReference type="PANTHER" id="PTHR43323">
    <property type="entry name" value="3-HYDROXY-3-METHYLGLUTARYL COENZYME A SYNTHASE"/>
    <property type="match status" value="1"/>
</dbReference>
<dbReference type="Gene3D" id="3.90.70.120">
    <property type="match status" value="1"/>
</dbReference>
<feature type="compositionally biased region" description="Basic and acidic residues" evidence="11">
    <location>
        <begin position="47"/>
        <end position="57"/>
    </location>
</feature>
<evidence type="ECO:0000256" key="11">
    <source>
        <dbReference type="SAM" id="MobiDB-lite"/>
    </source>
</evidence>
<evidence type="ECO:0000256" key="4">
    <source>
        <dbReference type="ARBA" id="ARBA00022679"/>
    </source>
</evidence>
<feature type="binding site" evidence="10">
    <location>
        <position position="687"/>
    </location>
    <ligand>
        <name>CoA</name>
        <dbReference type="ChEBI" id="CHEBI:57287"/>
    </ligand>
</feature>
<dbReference type="GO" id="GO:0016126">
    <property type="term" value="P:sterol biosynthetic process"/>
    <property type="evidence" value="ECO:0007669"/>
    <property type="project" value="UniProtKB-KW"/>
</dbReference>
<feature type="binding site" evidence="10">
    <location>
        <position position="586"/>
    </location>
    <ligand>
        <name>CoA</name>
        <dbReference type="ChEBI" id="CHEBI:57287"/>
    </ligand>
</feature>
<evidence type="ECO:0000259" key="14">
    <source>
        <dbReference type="Pfam" id="PF20209"/>
    </source>
</evidence>
<dbReference type="FunFam" id="3.40.47.10:FF:000008">
    <property type="entry name" value="3-hydroxy-3-methylglutaryl coenzyme A synthase"/>
    <property type="match status" value="1"/>
</dbReference>
<evidence type="ECO:0000256" key="3">
    <source>
        <dbReference type="ARBA" id="ARBA00012978"/>
    </source>
</evidence>
<gene>
    <name evidence="15" type="primary">HMGCS-1</name>
    <name evidence="15" type="ORF">CDAR_488061</name>
</gene>
<evidence type="ECO:0000256" key="5">
    <source>
        <dbReference type="ARBA" id="ARBA00022955"/>
    </source>
</evidence>
<dbReference type="GO" id="GO:0004421">
    <property type="term" value="F:hydroxymethylglutaryl-CoA synthase activity"/>
    <property type="evidence" value="ECO:0007669"/>
    <property type="project" value="UniProtKB-EC"/>
</dbReference>
<reference evidence="15 16" key="1">
    <citation type="submission" date="2021-06" db="EMBL/GenBank/DDBJ databases">
        <title>Caerostris darwini draft genome.</title>
        <authorList>
            <person name="Kono N."/>
            <person name="Arakawa K."/>
        </authorList>
    </citation>
    <scope>NUCLEOTIDE SEQUENCE [LARGE SCALE GENOMIC DNA]</scope>
</reference>
<dbReference type="SUPFAM" id="SSF53901">
    <property type="entry name" value="Thiolase-like"/>
    <property type="match status" value="2"/>
</dbReference>
<comment type="caution">
    <text evidence="15">The sequence shown here is derived from an EMBL/GenBank/DDBJ whole genome shotgun (WGS) entry which is preliminary data.</text>
</comment>
<dbReference type="InterPro" id="IPR016039">
    <property type="entry name" value="Thiolase-like"/>
</dbReference>
<dbReference type="InterPro" id="IPR010122">
    <property type="entry name" value="HMG_CoA_synthase_euk"/>
</dbReference>
<keyword evidence="16" id="KW-1185">Reference proteome</keyword>
<protein>
    <recommendedName>
        <fullName evidence="3">hydroxymethylglutaryl-CoA synthase</fullName>
        <ecNumber evidence="3">2.3.3.10</ecNumber>
    </recommendedName>
</protein>
<dbReference type="Pfam" id="PF20209">
    <property type="entry name" value="DUF6570"/>
    <property type="match status" value="1"/>
</dbReference>
<dbReference type="CDD" id="cd00827">
    <property type="entry name" value="init_cond_enzymes"/>
    <property type="match status" value="1"/>
</dbReference>
<comment type="similarity">
    <text evidence="2">Belongs to the thiolase-like superfamily. HMG-CoA synthase family.</text>
</comment>
<keyword evidence="6" id="KW-0753">Steroid metabolism</keyword>
<dbReference type="Pfam" id="PF01154">
    <property type="entry name" value="HMG_CoA_synt_N"/>
    <property type="match status" value="1"/>
</dbReference>